<dbReference type="PANTHER" id="PTHR38459:SF1">
    <property type="entry name" value="PROPHAGE BACTOPRENOL-LINKED GLUCOSE TRANSLOCASE HOMOLOG"/>
    <property type="match status" value="1"/>
</dbReference>
<evidence type="ECO:0000256" key="2">
    <source>
        <dbReference type="ARBA" id="ARBA00009399"/>
    </source>
</evidence>
<dbReference type="InterPro" id="IPR007267">
    <property type="entry name" value="GtrA_DPMS_TM"/>
</dbReference>
<dbReference type="STRING" id="638301.HMPREF0444_1347"/>
<evidence type="ECO:0000256" key="1">
    <source>
        <dbReference type="ARBA" id="ARBA00004141"/>
    </source>
</evidence>
<dbReference type="GO" id="GO:0000271">
    <property type="term" value="P:polysaccharide biosynthetic process"/>
    <property type="evidence" value="ECO:0007669"/>
    <property type="project" value="InterPro"/>
</dbReference>
<evidence type="ECO:0000259" key="7">
    <source>
        <dbReference type="Pfam" id="PF04138"/>
    </source>
</evidence>
<evidence type="ECO:0000256" key="3">
    <source>
        <dbReference type="ARBA" id="ARBA00022692"/>
    </source>
</evidence>
<dbReference type="eggNOG" id="COG2246">
    <property type="taxonomic scope" value="Bacteria"/>
</dbReference>
<feature type="transmembrane region" description="Helical" evidence="6">
    <location>
        <begin position="46"/>
        <end position="65"/>
    </location>
</feature>
<dbReference type="EMBL" id="ACKZ01000020">
    <property type="protein sequence ID" value="EEW37129.1"/>
    <property type="molecule type" value="Genomic_DNA"/>
</dbReference>
<dbReference type="PANTHER" id="PTHR38459">
    <property type="entry name" value="PROPHAGE BACTOPRENOL-LINKED GLUCOSE TRANSLOCASE HOMOLOG"/>
    <property type="match status" value="1"/>
</dbReference>
<evidence type="ECO:0000313" key="8">
    <source>
        <dbReference type="EMBL" id="EEW37129.1"/>
    </source>
</evidence>
<dbReference type="Proteomes" id="UP000005926">
    <property type="component" value="Unassembled WGS sequence"/>
</dbReference>
<protein>
    <submittedName>
        <fullName evidence="8">GtrA-like protein</fullName>
    </submittedName>
</protein>
<feature type="transmembrane region" description="Helical" evidence="6">
    <location>
        <begin position="18"/>
        <end position="40"/>
    </location>
</feature>
<dbReference type="InterPro" id="IPR051401">
    <property type="entry name" value="GtrA_CellWall_Glycosyl"/>
</dbReference>
<keyword evidence="3 6" id="KW-0812">Transmembrane</keyword>
<accession>C8NHF2</accession>
<keyword evidence="9" id="KW-1185">Reference proteome</keyword>
<keyword evidence="4 6" id="KW-1133">Transmembrane helix</keyword>
<gene>
    <name evidence="8" type="ORF">HMPREF0444_1347</name>
</gene>
<sequence length="148" mass="16851">MGGENVQEKLKKVFDKTFLTFIAVGVVNTLFGMTIMFFCYNILNLGYWFSSGMNYVCGSVLSYFLNKKFTFKVEETTKKSIVRFTINITVCYIIAYGIAMPLVLYLFEGLDEKLQGNLALGAGMGLFVLLNYVGQRFWAFKQDEPTKD</sequence>
<name>C8NHF2_9LACT</name>
<feature type="transmembrane region" description="Helical" evidence="6">
    <location>
        <begin position="119"/>
        <end position="139"/>
    </location>
</feature>
<evidence type="ECO:0000256" key="4">
    <source>
        <dbReference type="ARBA" id="ARBA00022989"/>
    </source>
</evidence>
<dbReference type="HOGENOM" id="CLU_083873_4_0_9"/>
<evidence type="ECO:0000313" key="9">
    <source>
        <dbReference type="Proteomes" id="UP000005926"/>
    </source>
</evidence>
<dbReference type="GO" id="GO:0005886">
    <property type="term" value="C:plasma membrane"/>
    <property type="evidence" value="ECO:0007669"/>
    <property type="project" value="TreeGrafter"/>
</dbReference>
<comment type="subcellular location">
    <subcellularLocation>
        <location evidence="1">Membrane</location>
        <topology evidence="1">Multi-pass membrane protein</topology>
    </subcellularLocation>
</comment>
<evidence type="ECO:0000256" key="5">
    <source>
        <dbReference type="ARBA" id="ARBA00023136"/>
    </source>
</evidence>
<feature type="transmembrane region" description="Helical" evidence="6">
    <location>
        <begin position="86"/>
        <end position="107"/>
    </location>
</feature>
<organism evidence="8 9">
    <name type="scientific">Granulicatella adiacens ATCC 49175</name>
    <dbReference type="NCBI Taxonomy" id="638301"/>
    <lineage>
        <taxon>Bacteria</taxon>
        <taxon>Bacillati</taxon>
        <taxon>Bacillota</taxon>
        <taxon>Bacilli</taxon>
        <taxon>Lactobacillales</taxon>
        <taxon>Carnobacteriaceae</taxon>
        <taxon>Granulicatella</taxon>
    </lineage>
</organism>
<feature type="domain" description="GtrA/DPMS transmembrane" evidence="7">
    <location>
        <begin position="20"/>
        <end position="140"/>
    </location>
</feature>
<dbReference type="Pfam" id="PF04138">
    <property type="entry name" value="GtrA_DPMS_TM"/>
    <property type="match status" value="1"/>
</dbReference>
<proteinExistence type="inferred from homology"/>
<keyword evidence="5 6" id="KW-0472">Membrane</keyword>
<comment type="similarity">
    <text evidence="2">Belongs to the GtrA family.</text>
</comment>
<comment type="caution">
    <text evidence="8">The sequence shown here is derived from an EMBL/GenBank/DDBJ whole genome shotgun (WGS) entry which is preliminary data.</text>
</comment>
<evidence type="ECO:0000256" key="6">
    <source>
        <dbReference type="SAM" id="Phobius"/>
    </source>
</evidence>
<reference evidence="8 9" key="1">
    <citation type="submission" date="2009-08" db="EMBL/GenBank/DDBJ databases">
        <authorList>
            <person name="Muzny D."/>
            <person name="Qin X."/>
            <person name="Deng J."/>
            <person name="Jiang H."/>
            <person name="Liu Y."/>
            <person name="Qu J."/>
            <person name="Song X.-Z."/>
            <person name="Zhang L."/>
            <person name="Thornton R."/>
            <person name="Coyle M."/>
            <person name="Francisco L."/>
            <person name="Jackson L."/>
            <person name="Javaid M."/>
            <person name="Korchina V."/>
            <person name="Kovar C."/>
            <person name="Mata R."/>
            <person name="Mathew T."/>
            <person name="Ngo R."/>
            <person name="Nguyen L."/>
            <person name="Nguyen N."/>
            <person name="Okwuonu G."/>
            <person name="Ongeri F."/>
            <person name="Pham C."/>
            <person name="Simmons D."/>
            <person name="Wilczek-Boney K."/>
            <person name="Hale W."/>
            <person name="Jakkamsetti A."/>
            <person name="Pham P."/>
            <person name="Ruth R."/>
            <person name="San Lucas F."/>
            <person name="Warren J."/>
            <person name="Zhang J."/>
            <person name="Zhao Z."/>
            <person name="Zhou C."/>
            <person name="Zhu D."/>
            <person name="Lee S."/>
            <person name="Bess C."/>
            <person name="Blankenburg K."/>
            <person name="Forbes L."/>
            <person name="Fu Q."/>
            <person name="Gubbala S."/>
            <person name="Hirani K."/>
            <person name="Jayaseelan J.C."/>
            <person name="Lara F."/>
            <person name="Munidasa M."/>
            <person name="Palculict T."/>
            <person name="Patil S."/>
            <person name="Pu L.-L."/>
            <person name="Saada N."/>
            <person name="Tang L."/>
            <person name="Weissenberger G."/>
            <person name="Zhu Y."/>
            <person name="Hemphill L."/>
            <person name="Shang Y."/>
            <person name="Youmans B."/>
            <person name="Ayvaz T."/>
            <person name="Ross M."/>
            <person name="Santibanez J."/>
            <person name="Aqrawi P."/>
            <person name="Gross S."/>
            <person name="Joshi V."/>
            <person name="Fowler G."/>
            <person name="Nazareth L."/>
            <person name="Reid J."/>
            <person name="Worley K."/>
            <person name="Petrosino J."/>
            <person name="Highlander S."/>
            <person name="Gibbs R."/>
        </authorList>
    </citation>
    <scope>NUCLEOTIDE SEQUENCE [LARGE SCALE GENOMIC DNA]</scope>
    <source>
        <strain evidence="8 9">ATCC 49175</strain>
    </source>
</reference>
<dbReference type="AlphaFoldDB" id="C8NHF2"/>